<reference evidence="1" key="1">
    <citation type="submission" date="2022-03" db="EMBL/GenBank/DDBJ databases">
        <title>Pseudomonas marianensis sp. nov., a marine bacterium isolated from deep-sea sediments of the Mariana Trench.</title>
        <authorList>
            <person name="Wei Y."/>
        </authorList>
    </citation>
    <scope>NUCLEOTIDE SEQUENCE</scope>
    <source>
        <strain evidence="1">PS1</strain>
    </source>
</reference>
<evidence type="ECO:0000313" key="1">
    <source>
        <dbReference type="EMBL" id="MCJ0974835.1"/>
    </source>
</evidence>
<name>A0A9X1W5V8_9GAMM</name>
<organism evidence="1 2">
    <name type="scientific">Stutzerimonas marianensis</name>
    <dbReference type="NCBI Taxonomy" id="2929513"/>
    <lineage>
        <taxon>Bacteria</taxon>
        <taxon>Pseudomonadati</taxon>
        <taxon>Pseudomonadota</taxon>
        <taxon>Gammaproteobacteria</taxon>
        <taxon>Pseudomonadales</taxon>
        <taxon>Pseudomonadaceae</taxon>
        <taxon>Stutzerimonas</taxon>
    </lineage>
</organism>
<dbReference type="Pfam" id="PF05742">
    <property type="entry name" value="TANGO2"/>
    <property type="match status" value="1"/>
</dbReference>
<dbReference type="RefSeq" id="WP_243606893.1">
    <property type="nucleotide sequence ID" value="NZ_JALGRD010000008.1"/>
</dbReference>
<evidence type="ECO:0000313" key="2">
    <source>
        <dbReference type="Proteomes" id="UP001139682"/>
    </source>
</evidence>
<accession>A0A9X1W5V8</accession>
<keyword evidence="2" id="KW-1185">Reference proteome</keyword>
<dbReference type="Proteomes" id="UP001139682">
    <property type="component" value="Unassembled WGS sequence"/>
</dbReference>
<dbReference type="AlphaFoldDB" id="A0A9X1W5V8"/>
<dbReference type="InterPro" id="IPR008551">
    <property type="entry name" value="TANGO2"/>
</dbReference>
<dbReference type="PANTHER" id="PTHR17985:SF8">
    <property type="entry name" value="TRANSPORT AND GOLGI ORGANIZATION PROTEIN 2 HOMOLOG"/>
    <property type="match status" value="1"/>
</dbReference>
<proteinExistence type="predicted"/>
<protein>
    <submittedName>
        <fullName evidence="1">NRDE family protein</fullName>
    </submittedName>
</protein>
<comment type="caution">
    <text evidence="1">The sequence shown here is derived from an EMBL/GenBank/DDBJ whole genome shotgun (WGS) entry which is preliminary data.</text>
</comment>
<gene>
    <name evidence="1" type="ORF">MST27_15795</name>
</gene>
<sequence length="252" mass="27518">MCLIVFAWRPQHSVPLIVAANRDEFYDRPSLPLGHWQDAPGVVGGIDLQGGGTWMAVTERGRFAALTNIRDPSAPTGSRSRGELPAQYLRGDLSPEAYLIEVSGFLEHYSGFNLLIGDRDELWYLNSCEATPRKLAAGVYGLSNAALDSPWPKLRRARAALQGCLDTASCETLLQLLSDPRTAEDEELPDTGVSQEMERLLSSVFIASADYGTRASTVIIRHADGSTEVVERSFDAKGPAGETRIVLPPFRD</sequence>
<dbReference type="PANTHER" id="PTHR17985">
    <property type="entry name" value="SER/THR-RICH PROTEIN T10 IN DGCR REGION"/>
    <property type="match status" value="1"/>
</dbReference>
<dbReference type="EMBL" id="JALGRD010000008">
    <property type="protein sequence ID" value="MCJ0974835.1"/>
    <property type="molecule type" value="Genomic_DNA"/>
</dbReference>